<dbReference type="Pfam" id="PF05800">
    <property type="entry name" value="GvpO"/>
    <property type="match status" value="1"/>
</dbReference>
<feature type="compositionally biased region" description="Basic residues" evidence="1">
    <location>
        <begin position="23"/>
        <end position="34"/>
    </location>
</feature>
<dbReference type="InterPro" id="IPR008634">
    <property type="entry name" value="Gas-vesicle_GvpO"/>
</dbReference>
<name>A0ABN2QQG4_9ACTN</name>
<reference evidence="2 3" key="1">
    <citation type="journal article" date="2019" name="Int. J. Syst. Evol. Microbiol.">
        <title>The Global Catalogue of Microorganisms (GCM) 10K type strain sequencing project: providing services to taxonomists for standard genome sequencing and annotation.</title>
        <authorList>
            <consortium name="The Broad Institute Genomics Platform"/>
            <consortium name="The Broad Institute Genome Sequencing Center for Infectious Disease"/>
            <person name="Wu L."/>
            <person name="Ma J."/>
        </authorList>
    </citation>
    <scope>NUCLEOTIDE SEQUENCE [LARGE SCALE GENOMIC DNA]</scope>
    <source>
        <strain evidence="2 3">JCM 15309</strain>
    </source>
</reference>
<proteinExistence type="predicted"/>
<feature type="compositionally biased region" description="Acidic residues" evidence="1">
    <location>
        <begin position="1"/>
        <end position="11"/>
    </location>
</feature>
<keyword evidence="3" id="KW-1185">Reference proteome</keyword>
<sequence length="185" mass="19898">MGVADTPDDEADRTTETAPAKKAPSKRAPRKRATEKKAPAKRTSAPRAASARTSRATSAATTNDTDDTDDTDDTGSQQRGEGQQGGESRQRSSDGSSSSRTNTADLALAAAQQLVALTGKTFEGIVGLQRSDDGWDVEVEVVEMRRIPSTTDVIAVYRVSVDRGGDLLSYRRVHRYLRGQASEQR</sequence>
<organism evidence="2 3">
    <name type="scientific">Nocardioides panacihumi</name>
    <dbReference type="NCBI Taxonomy" id="400774"/>
    <lineage>
        <taxon>Bacteria</taxon>
        <taxon>Bacillati</taxon>
        <taxon>Actinomycetota</taxon>
        <taxon>Actinomycetes</taxon>
        <taxon>Propionibacteriales</taxon>
        <taxon>Nocardioidaceae</taxon>
        <taxon>Nocardioides</taxon>
    </lineage>
</organism>
<protein>
    <recommendedName>
        <fullName evidence="4">Gas vesicle protein</fullName>
    </recommendedName>
</protein>
<dbReference type="Proteomes" id="UP001500571">
    <property type="component" value="Unassembled WGS sequence"/>
</dbReference>
<evidence type="ECO:0000256" key="1">
    <source>
        <dbReference type="SAM" id="MobiDB-lite"/>
    </source>
</evidence>
<feature type="compositionally biased region" description="Low complexity" evidence="1">
    <location>
        <begin position="93"/>
        <end position="102"/>
    </location>
</feature>
<evidence type="ECO:0000313" key="2">
    <source>
        <dbReference type="EMBL" id="GAA1956499.1"/>
    </source>
</evidence>
<accession>A0ABN2QQG4</accession>
<evidence type="ECO:0000313" key="3">
    <source>
        <dbReference type="Proteomes" id="UP001500571"/>
    </source>
</evidence>
<feature type="compositionally biased region" description="Acidic residues" evidence="1">
    <location>
        <begin position="64"/>
        <end position="73"/>
    </location>
</feature>
<gene>
    <name evidence="2" type="ORF">GCM10009798_14820</name>
</gene>
<comment type="caution">
    <text evidence="2">The sequence shown here is derived from an EMBL/GenBank/DDBJ whole genome shotgun (WGS) entry which is preliminary data.</text>
</comment>
<feature type="compositionally biased region" description="Low complexity" evidence="1">
    <location>
        <begin position="41"/>
        <end position="63"/>
    </location>
</feature>
<evidence type="ECO:0008006" key="4">
    <source>
        <dbReference type="Google" id="ProtNLM"/>
    </source>
</evidence>
<dbReference type="EMBL" id="BAAAPB010000001">
    <property type="protein sequence ID" value="GAA1956499.1"/>
    <property type="molecule type" value="Genomic_DNA"/>
</dbReference>
<feature type="region of interest" description="Disordered" evidence="1">
    <location>
        <begin position="1"/>
        <end position="102"/>
    </location>
</feature>